<dbReference type="SUPFAM" id="SSF51294">
    <property type="entry name" value="Hedgehog/intein (Hint) domain"/>
    <property type="match status" value="1"/>
</dbReference>
<organism evidence="2 3">
    <name type="scientific">Paracoccus marcusii</name>
    <dbReference type="NCBI Taxonomy" id="59779"/>
    <lineage>
        <taxon>Bacteria</taxon>
        <taxon>Pseudomonadati</taxon>
        <taxon>Pseudomonadota</taxon>
        <taxon>Alphaproteobacteria</taxon>
        <taxon>Rhodobacterales</taxon>
        <taxon>Paracoccaceae</taxon>
        <taxon>Paracoccus</taxon>
    </lineage>
</organism>
<dbReference type="Proteomes" id="UP001216899">
    <property type="component" value="Chromosome"/>
</dbReference>
<name>A0ABY7UQK3_9RHOB</name>
<dbReference type="RefSeq" id="WP_273743042.1">
    <property type="nucleotide sequence ID" value="NZ_CP117466.1"/>
</dbReference>
<evidence type="ECO:0000259" key="1">
    <source>
        <dbReference type="Pfam" id="PF13403"/>
    </source>
</evidence>
<evidence type="ECO:0000313" key="3">
    <source>
        <dbReference type="Proteomes" id="UP001216899"/>
    </source>
</evidence>
<evidence type="ECO:0000313" key="2">
    <source>
        <dbReference type="EMBL" id="WDA11888.1"/>
    </source>
</evidence>
<dbReference type="InterPro" id="IPR028992">
    <property type="entry name" value="Hedgehog/Intein_dom"/>
</dbReference>
<keyword evidence="3" id="KW-1185">Reference proteome</keyword>
<gene>
    <name evidence="2" type="ORF">PRL19_11360</name>
</gene>
<accession>A0ABY7UQK3</accession>
<feature type="domain" description="Hedgehog/Intein (Hint)" evidence="1">
    <location>
        <begin position="172"/>
        <end position="317"/>
    </location>
</feature>
<reference evidence="2 3" key="1">
    <citation type="submission" date="2023-02" db="EMBL/GenBank/DDBJ databases">
        <title>Whole genome sequenc of Paracoccus marcusii MBLB0836.</title>
        <authorList>
            <person name="Seo M.-J."/>
            <person name="Cho E.-S."/>
            <person name="Hwang C.Y."/>
        </authorList>
    </citation>
    <scope>NUCLEOTIDE SEQUENCE [LARGE SCALE GENOMIC DNA]</scope>
    <source>
        <strain evidence="2 3">MBLB0836</strain>
    </source>
</reference>
<dbReference type="Pfam" id="PF13403">
    <property type="entry name" value="Hint_2"/>
    <property type="match status" value="1"/>
</dbReference>
<sequence>MEHTITVLTISNVIPAGGIGLLADAPWSNGAPIVMNDPVLSTIVISDDDDAFRSGTYTYDETDQLLVHDAVFGHGDNAKITPAGTQMSNFVASIITSDAKDSYVVMYPRSYEHYGAGTEFGARQSLLIFPIPDDNGIEPVFDPGARYTYAGVRSFGPGDDAQPWPAPTASACFAQDTLIQTASGPCRVQDLRPGTLLRTMDHGYQPVLWIGHRRMQARDLDQRPDQRPIRIAAHALGPGQPRRDLVVSPQHRLLIRSPIAERMTGEAEVLVAARHLVGLPGITVQGERCDITYWHVLLADHQVLVAEGAWAESLLPGPVALRALGAQNARRIRQLTAGRALTPARPLLSGRHARRLVQRHDRNRKALLDA</sequence>
<protein>
    <submittedName>
        <fullName evidence="2">Hint domain-containing protein</fullName>
    </submittedName>
</protein>
<proteinExistence type="predicted"/>
<dbReference type="EMBL" id="CP117466">
    <property type="protein sequence ID" value="WDA11888.1"/>
    <property type="molecule type" value="Genomic_DNA"/>
</dbReference>
<dbReference type="InterPro" id="IPR036844">
    <property type="entry name" value="Hint_dom_sf"/>
</dbReference>